<feature type="transmembrane region" description="Helical" evidence="12">
    <location>
        <begin position="3221"/>
        <end position="3243"/>
    </location>
</feature>
<evidence type="ECO:0000259" key="13">
    <source>
        <dbReference type="PROSITE" id="PS50893"/>
    </source>
</evidence>
<dbReference type="CDD" id="cd03263">
    <property type="entry name" value="ABC_subfamily_A"/>
    <property type="match status" value="2"/>
</dbReference>
<dbReference type="InterPro" id="IPR013525">
    <property type="entry name" value="ABC2_TM"/>
</dbReference>
<evidence type="ECO:0000256" key="12">
    <source>
        <dbReference type="SAM" id="Phobius"/>
    </source>
</evidence>
<feature type="compositionally biased region" description="Pro residues" evidence="11">
    <location>
        <begin position="3973"/>
        <end position="3982"/>
    </location>
</feature>
<dbReference type="InterPro" id="IPR003593">
    <property type="entry name" value="AAA+_ATPase"/>
</dbReference>
<evidence type="ECO:0000256" key="11">
    <source>
        <dbReference type="SAM" id="MobiDB-lite"/>
    </source>
</evidence>
<keyword evidence="3" id="KW-0813">Transport</keyword>
<comment type="subcellular location">
    <subcellularLocation>
        <location evidence="1">Membrane</location>
        <topology evidence="1">Multi-pass membrane protein</topology>
    </subcellularLocation>
</comment>
<feature type="region of interest" description="Disordered" evidence="11">
    <location>
        <begin position="3927"/>
        <end position="3954"/>
    </location>
</feature>
<keyword evidence="4 12" id="KW-0812">Transmembrane</keyword>
<feature type="transmembrane region" description="Helical" evidence="12">
    <location>
        <begin position="4456"/>
        <end position="4476"/>
    </location>
</feature>
<evidence type="ECO:0000256" key="3">
    <source>
        <dbReference type="ARBA" id="ARBA00022448"/>
    </source>
</evidence>
<dbReference type="FunFam" id="3.40.50.300:FF:000335">
    <property type="entry name" value="ATP binding cassette subfamily A member 5"/>
    <property type="match status" value="1"/>
</dbReference>
<feature type="transmembrane region" description="Helical" evidence="12">
    <location>
        <begin position="3401"/>
        <end position="3424"/>
    </location>
</feature>
<feature type="region of interest" description="Disordered" evidence="11">
    <location>
        <begin position="149"/>
        <end position="172"/>
    </location>
</feature>
<comment type="caution">
    <text evidence="14">The sequence shown here is derived from an EMBL/GenBank/DDBJ whole genome shotgun (WGS) entry which is preliminary data.</text>
</comment>
<protein>
    <submittedName>
        <fullName evidence="14">(raccoon dog) hypothetical protein</fullName>
    </submittedName>
</protein>
<dbReference type="InterPro" id="IPR056264">
    <property type="entry name" value="R2_ABCA1-4-like"/>
</dbReference>
<dbReference type="InterPro" id="IPR027417">
    <property type="entry name" value="P-loop_NTPase"/>
</dbReference>
<keyword evidence="6" id="KW-0547">Nucleotide-binding</keyword>
<evidence type="ECO:0000256" key="1">
    <source>
        <dbReference type="ARBA" id="ARBA00004141"/>
    </source>
</evidence>
<evidence type="ECO:0000256" key="2">
    <source>
        <dbReference type="ARBA" id="ARBA00008869"/>
    </source>
</evidence>
<feature type="domain" description="ABC transporter" evidence="13">
    <location>
        <begin position="4607"/>
        <end position="4845"/>
    </location>
</feature>
<dbReference type="SUPFAM" id="SSF48371">
    <property type="entry name" value="ARM repeat"/>
    <property type="match status" value="1"/>
</dbReference>
<dbReference type="InterPro" id="IPR017871">
    <property type="entry name" value="ABC_transporter-like_CS"/>
</dbReference>
<dbReference type="GO" id="GO:0005524">
    <property type="term" value="F:ATP binding"/>
    <property type="evidence" value="ECO:0007669"/>
    <property type="project" value="UniProtKB-KW"/>
</dbReference>
<keyword evidence="15" id="KW-1185">Reference proteome</keyword>
<feature type="compositionally biased region" description="Basic and acidic residues" evidence="11">
    <location>
        <begin position="4026"/>
        <end position="4043"/>
    </location>
</feature>
<feature type="region of interest" description="Disordered" evidence="11">
    <location>
        <begin position="4928"/>
        <end position="4947"/>
    </location>
</feature>
<gene>
    <name evidence="14" type="ORF">NYPRO_LOCUS19804</name>
</gene>
<name>A0A811ZE07_NYCPR</name>
<dbReference type="PROSITE" id="PS50893">
    <property type="entry name" value="ABC_TRANSPORTER_2"/>
    <property type="match status" value="2"/>
</dbReference>
<evidence type="ECO:0000313" key="15">
    <source>
        <dbReference type="Proteomes" id="UP000645828"/>
    </source>
</evidence>
<feature type="transmembrane region" description="Helical" evidence="12">
    <location>
        <begin position="3263"/>
        <end position="3286"/>
    </location>
</feature>
<dbReference type="PROSITE" id="PS00211">
    <property type="entry name" value="ABC_TRANSPORTER_1"/>
    <property type="match status" value="1"/>
</dbReference>
<proteinExistence type="inferred from homology"/>
<dbReference type="Proteomes" id="UP000645828">
    <property type="component" value="Unassembled WGS sequence"/>
</dbReference>
<evidence type="ECO:0000256" key="10">
    <source>
        <dbReference type="ARBA" id="ARBA00023136"/>
    </source>
</evidence>
<dbReference type="InterPro" id="IPR026082">
    <property type="entry name" value="ABCA"/>
</dbReference>
<keyword evidence="7" id="KW-0067">ATP-binding</keyword>
<dbReference type="GO" id="GO:0140359">
    <property type="term" value="F:ABC-type transporter activity"/>
    <property type="evidence" value="ECO:0007669"/>
    <property type="project" value="InterPro"/>
</dbReference>
<comment type="similarity">
    <text evidence="2">Belongs to the ABC transporter superfamily. ABCA family.</text>
</comment>
<feature type="transmembrane region" description="Helical" evidence="12">
    <location>
        <begin position="3356"/>
        <end position="3380"/>
    </location>
</feature>
<evidence type="ECO:0000256" key="6">
    <source>
        <dbReference type="ARBA" id="ARBA00022741"/>
    </source>
</evidence>
<reference evidence="14" key="1">
    <citation type="submission" date="2020-12" db="EMBL/GenBank/DDBJ databases">
        <authorList>
            <consortium name="Molecular Ecology Group"/>
        </authorList>
    </citation>
    <scope>NUCLEOTIDE SEQUENCE</scope>
    <source>
        <strain evidence="14">TBG_1078</strain>
    </source>
</reference>
<feature type="compositionally biased region" description="Polar residues" evidence="11">
    <location>
        <begin position="3938"/>
        <end position="3947"/>
    </location>
</feature>
<dbReference type="GO" id="GO:0016020">
    <property type="term" value="C:membrane"/>
    <property type="evidence" value="ECO:0007669"/>
    <property type="project" value="UniProtKB-SubCell"/>
</dbReference>
<dbReference type="EMBL" id="CAJHUB010000763">
    <property type="protein sequence ID" value="CAD7687011.1"/>
    <property type="molecule type" value="Genomic_DNA"/>
</dbReference>
<evidence type="ECO:0000256" key="4">
    <source>
        <dbReference type="ARBA" id="ARBA00022692"/>
    </source>
</evidence>
<dbReference type="InterPro" id="IPR003439">
    <property type="entry name" value="ABC_transporter-like_ATP-bd"/>
</dbReference>
<sequence length="4947" mass="548758">MGPVGRQFGALLWKNWLCRVRQPVLSLAEFFWPCILFMILTVLRFQEPPRHRDNCFLQARDLPSRGVLPFMQALLCNTGSTCRNVSSTAPAEGPRRLLRLQKLEDVSRDLPPPRPAPRRLLALPAVLGNAIAHKLRFVQGALACLEAAASGGGPGGQEQPGEESPLREREQGCLHASVSGRAALPCPRGFSNETSVLNKLLRSAEDAGHLLQEVITGRTDTPVSVPGGLLGWPEVEAQLAAAALSCRRLLRLLGPAASPGDSDLAADCRDRLLSAVVFHTLEEVQLSLEETAYRGAFLGLIRKTCDLLCYVHVHGRLPNHPPAFSEESPCYGENMDWEVITDNYFTFLGNFLKSPAASISRVLNSTKGLLMMEKKLHSLEDEQIDYFLSFVGFLEKLLPDPLDSPSMPKFHDPPSLTETLLNTSHLWINRLRSLKKDPSAIDSQKLLEFGKAVIDKIETLEHLWIKKESNNILRFMELVLFEINPKLLELWMYGISKGERMKLETLSTLLNFSVPEDARVLSKSLNFSQLFHSDWPQSPAVEMDFVRVSETVISGLYEFGFLKQGQVSKALDTVYAIRNASELFSALSEPEKREVDTILTQIYLNVFHDKDSALLLRIYSSCFQHIYKLLSIQSTEPLLSFLAQTSKHILDIIKQFNFQNISKAFAFLYETTGVLEGLSDGSYCQQLLSIFNYLELQAQSLVSTEGPELEVIHATLTGLKQLLMVDEDFRISFFQYMSQLFNGSVEALSGDECFALDNKNIPTVDYSTDRGSSFVLPWTQILSNLSANGSTFNELTAVHCTASWLQMWTEILGNLSQILQFDMNVFIPLHVGLTQLLDELESDVKISESCQGILPTHRPARLILDLFKNVTQADGFHDWDDFLTLRDLWVVLGDALVWVKSLSPGQVGKSLFTVETALHQLKTLPLNTSASREFFYSLLDVFMELGTNTSEYINRNVRLINHFLSNNVTDYGVKFESVFTQLRETMLLLQNVSHDQDLLSCANIFQNITEFILEDGFLHVNTSQRTLRILAVLNSTFSSEDTISSLKGCIAWVDLMNHLYMMYNSGVAQGSPQGNWRSFGDVGDKINSTLNLVTWILNIKESPCSWNKSDINCVNIVLKNVTDFLSAMLTAIFEKEKVPKFEILLTLLNDSTNQVRMIINNLTRDFDFISQSNWKRFTELILRPVELSDDIPSQFTDLWRHLVALGKEIQKLMKEVSGNILENDSSSTSVKFLNMFATSPKEKDVKSLGNSFYQLASYLAFNFSHDLQNPPQIIPHEIMNAVGLGIQLIRDVFNSLTPSVLHKIPQDPGDIQVFKKVASLLRTLKKTDIDLLVDQLEQVSESLTDFLKNVSRLGTRSLGANLLVGLVEKFVDSSRAWNVNHLLKFSRLFPKDDVNAVVDTYYVLPHAVRLLQRGVDKNLTEVLRDVYNFTLLHGISISSVTKEDFAIVIKTLLDTVELISEKPELLSEALSCLPVIWCWDHTASGFRQSPRLDACKSRELTSSSFYSKVASMLNHLHLSPPVGLQCPDEGSQEEISRKMVCVIRELVDWNSILLELSEVFHVKTSLVKTMQEFWHKALPYVPSSENQRNDSISELCPSGPIKQIASQIIAQLKNVNFTKIPLDENFLDKLASLNKILNISEGTEASVRNKISLILEKIMKLPSGDQQPENSTRSLDPPFVTFLDANLTGSSLEASSGFTKKREASYNSSYFEELRLELEQIMTDLSHDFPNRPLLSEIIKEIQMINSETLQNVTLQLAHFFESLGSSSLKTSEIAEDFLSVVKNWLHKGANQDDSEMIQTLFLLMANGSSPDDLALWTKDIATFLGLLKIISREGNFDVAHLTQLLSQEQLTNFSLVPLLFESFLINSINTLAGSSPEEASNSSDTDLHIMNFIKLALNQTPSENGERIILPPRSMVDSVEQVLKTFFSVLLEENSEDKISLLLKAFHKDIVAEMSFVPKDKHLEILTLDQFLTTSKEDRLMSIFSSLKETLNRLIKSSFILDNGEFYFDKGRGAKFMRDLFNALLRETPGENKPENNSEFLGVVSRLLFHMNSSEDLLQLSHDLRSALRLVREASTELARLMDELVTSPLQGFRDSCPTLRGVILANLTGLLPFANNPFPLRNRATLEITEGLLGVISGAGGESGAPGPLLEMSDTLTMLVRDIADMSHLAASVTSAVELVGRAQKVARKMATMSETHSISNTSDTVKFFDSLYSILQQRVRNIVNESTALQNVDRFTSENINDLLTPFIDLAFGMIGVKPYISQDADVVNTSSSTFSYVNQSKDFSDILKEIVEFLTSVKSHLGTMEHLMAAFSNGTRISAMGSVNLWEEILDCLDPINNILNQIEFLHPKPLRTRSYPQDTKWERTWAVIMFFNEMFSQDSTEIGTYLRTVIGRTLEALRSDLENDNWSIFNLSLAFAQHPDHLLKAIETPGEASGGRDDASGALFSNFSLIQDVTHQQLEEAVQVLLRRMAFVGEDLPLNDSQWINSMRTVFQPISESFVNAATGKKITEGKEETVPMPDFPYILEPLSGFEKYLKGLIELVDYWQDVPLMDQSVAVCQVFQQLRKPPGAVETLQKATALALRVLIIIADNPSLTRDVVCAALSCKQDGTRRLLVPVLRAAAWGLDHYEEIRTMWSSPLRLSCESLGRNLSASLRRLRGGLEPAAGRGCECPSPLLTAQRLVPTLAHGFQRAWRARHPGLTFLSNVTAAEDVKVKDLMQDTSRLTGELRSSVRVSDDTIHRILEAGVSGPQVLPGALALALSGRCDADVLRPLLAFPEEPTSVRAARELCALPGPRAYALVVSLTQNLDLRRLIYKVLMPLEVRRALGALLDVVSRLSQLLPKAGHVLEQLPEFLRTYKVTTLLDVPDVPDFDQAPQQGRGGSAAFGSFQFVVKQVCQEPASLFSGSNSFMNLPRVTELLGGDKEKFNIPEDATPFCLNLYQEILQSPNGALVWSFLKPILHGKILYTPNTPEINKVIQKANHTFHFVDKLTILAETLLKISSIFQSSGSGQMLSQLQEALRNKFVRSFVESQLHVDLDALSGKLQTYGGELDKVFAHGGAGRIRFLGRVLVNLSSCVALNRFQALESVASLESKAQELMRHNNFLASIIFNSSLADRDRGTRPVRLPPHITYTIRTSVLYSMRTDLVKNPLWKFHPQNLPADGFKYNYIFVPLQDMIERAIILVQTGREAVEPAVQTQAIPYPCHTRDLFLNNVGFFFPLIMMLTWMVSVASMVRRLVYERQIQIEEYMRMMGVHPTVLFLAWFLENVATLALSSAALAVILKASGIFAHSNACIVFLFLLDFGVSVVMLSYLLGAFFSRANTAALWASLVYMISFLPYIVLLVLRNQLSVVVQMFLCLLSTTAFGQGVFFVTFLEGQEAGVQWDNLSQPPEQTGMTFGWVCWMILFDSGLYFVCGWYLNNLVPGAFGLRKPWYFPFTASYWKSLCGLAAGGRRAPGPDLSLPHEDSDREGSLRHNGAGAAGGGPPGVALVSVTKEYEPHKAAVRDLSVTFHSDQITALLGTNGAGKTTVISVLTGLLPPTSGAVLVHGRSLHTDLAAIRRELGVCPQRDVLLDNLTVLEHLRLFAAIKAPHWTRRMLRREVNRTLEDVELTRHQHTQTRVLSGGMKRKLSIGLAFLGASRTVVLDEPTSGVDPCSRRGIWDILLKHRRGRTVIFTTHHLDEAEALSDRVAVLQQGRLRFCGPPSCLTEAYGQGLLLTLTKQPSVLGADDPQDLAWATALIQSHVPDAFLRDSRRGELVYGLPRDADRARFGALFRALEHNLPRLRLTGFGISDTTLEEVFLMLLQGSKKPSAAERARRDQRPPERARGSCKYAALLCAGNVGSGVVSPQREGLGGTEEEASREASLQAAPRLDSQTPERDVNVCVQAARTAWCAAPCSRGASCALPAAPAPQRIRGAGLRCRGRAADPGSRAHSSSSGKTNSLREPEAQGAGLWSWNCTCCTRPRVPAPSARPPPRYSARRSCTVSDSSDEWDQGTSRTSHRVVLVAAGTPPGQGGAPGHDLEHPQEDVRGDSELHPPRAPVPPAAGPSGAGGWGCGCRQATGSGAPAGTPVAQAAALLVKRLRHTRRAWKGAVSDLLLPVLFVALAMGLFMVRPLATDYPPLELAPGRSDGAEAYFFSSGSDGQELAQVLLRKFGDQDLLCGGLNPDPHAMTGRAEGPGIRLGPEDEGVLRGLTAWRAAREDPGAAVGKQCVNTSAGAPYLTDHLGHTLLNLSAFPLEEYLLLPAAKPRLGGWTFGARIPAQDADPDASQPDAVAKVWYNQKGFHSLPSYLNHLNNLILWRHVPAAEDWRRYGIALFSHPYGGALLNEDKILESIRQCGVALCIVLGCAVLTAALGSSVVHDRATGALRLQRISGLGHATYWLANFLFDGVFYLVSVSLCVAVIVAFQLPAFTFRQNLAATALLLALFGYATLPWMYLMSRIFSSSDVAFISFVSLNFIFGLCTMLMTIMPRLLAMVSRAQNLQKIYDVLKWAFTVLPQFCLGQGLIELCYNQIRYDLAHGFGIDSYVSPFQMDFLGWIFVQLAAQGTVLLLLRASLQWDRLPRPRGRSAIQGTVTPSKDVDVEKEQIRVLKGKTSEDLLVLCNLSKSYRSFFRRTTAVRNISLGVRRGECFGLLGPNGAGKSSTFKMLNGDCPPTSGHAVIRTPAGELLDLGAAGAVGLRIGYCPQQDALDELLTGWEHLDYYCRLRGVPSPSIPQVAGDLVERLGLEAHVHQLVATYSGGTRRKLSTALALLGAPDLLLLDEPSSGMDPCSKRHLWRTITQEARRGCAVVLTSHSMEECEALCTRLAIMVNGSLRCLGSPQHLKNRFGDGYTVRIWLCQETHAHGAISDCLKLHFPGIQFKGQHLNLLEYHLPKQWECLADLFRVLENHKTFLNIKHYSISQTTLEQVFIKFAAEQREPSQSTPAAPPDSYQHHHLPI</sequence>
<evidence type="ECO:0000256" key="9">
    <source>
        <dbReference type="ARBA" id="ARBA00022989"/>
    </source>
</evidence>
<evidence type="ECO:0000256" key="7">
    <source>
        <dbReference type="ARBA" id="ARBA00022840"/>
    </source>
</evidence>
<evidence type="ECO:0000256" key="5">
    <source>
        <dbReference type="ARBA" id="ARBA00022737"/>
    </source>
</evidence>
<accession>A0A811ZE07</accession>
<keyword evidence="5" id="KW-0677">Repeat</keyword>
<dbReference type="SUPFAM" id="SSF52540">
    <property type="entry name" value="P-loop containing nucleoside triphosphate hydrolases"/>
    <property type="match status" value="2"/>
</dbReference>
<feature type="transmembrane region" description="Helical" evidence="12">
    <location>
        <begin position="4388"/>
        <end position="4413"/>
    </location>
</feature>
<feature type="region of interest" description="Disordered" evidence="11">
    <location>
        <begin position="3973"/>
        <end position="4058"/>
    </location>
</feature>
<feature type="region of interest" description="Disordered" evidence="11">
    <location>
        <begin position="3851"/>
        <end position="3884"/>
    </location>
</feature>
<organism evidence="14 15">
    <name type="scientific">Nyctereutes procyonoides</name>
    <name type="common">Raccoon dog</name>
    <name type="synonym">Canis procyonoides</name>
    <dbReference type="NCBI Taxonomy" id="34880"/>
    <lineage>
        <taxon>Eukaryota</taxon>
        <taxon>Metazoa</taxon>
        <taxon>Chordata</taxon>
        <taxon>Craniata</taxon>
        <taxon>Vertebrata</taxon>
        <taxon>Euteleostomi</taxon>
        <taxon>Mammalia</taxon>
        <taxon>Eutheria</taxon>
        <taxon>Laurasiatheria</taxon>
        <taxon>Carnivora</taxon>
        <taxon>Caniformia</taxon>
        <taxon>Canidae</taxon>
        <taxon>Nyctereutes</taxon>
    </lineage>
</organism>
<keyword evidence="9 12" id="KW-1133">Transmembrane helix</keyword>
<dbReference type="FunFam" id="3.40.50.300:FF:000298">
    <property type="entry name" value="ATP-binding cassette sub-family A member 12"/>
    <property type="match status" value="1"/>
</dbReference>
<feature type="transmembrane region" description="Helical" evidence="12">
    <location>
        <begin position="4347"/>
        <end position="4368"/>
    </location>
</feature>
<dbReference type="SMART" id="SM00382">
    <property type="entry name" value="AAA"/>
    <property type="match status" value="2"/>
</dbReference>
<feature type="transmembrane region" description="Helical" evidence="12">
    <location>
        <begin position="4425"/>
        <end position="4444"/>
    </location>
</feature>
<feature type="compositionally biased region" description="Basic and acidic residues" evidence="11">
    <location>
        <begin position="3467"/>
        <end position="3478"/>
    </location>
</feature>
<dbReference type="Pfam" id="PF12698">
    <property type="entry name" value="ABC2_membrane_3"/>
    <property type="match status" value="2"/>
</dbReference>
<evidence type="ECO:0000256" key="8">
    <source>
        <dbReference type="ARBA" id="ARBA00022967"/>
    </source>
</evidence>
<dbReference type="InterPro" id="IPR016024">
    <property type="entry name" value="ARM-type_fold"/>
</dbReference>
<feature type="domain" description="ABC transporter" evidence="13">
    <location>
        <begin position="3493"/>
        <end position="3725"/>
    </location>
</feature>
<feature type="region of interest" description="Disordered" evidence="11">
    <location>
        <begin position="3462"/>
        <end position="3490"/>
    </location>
</feature>
<dbReference type="PANTHER" id="PTHR19229">
    <property type="entry name" value="ATP-BINDING CASSETTE TRANSPORTER SUBFAMILY A ABCA"/>
    <property type="match status" value="1"/>
</dbReference>
<feature type="transmembrane region" description="Helical" evidence="12">
    <location>
        <begin position="3330"/>
        <end position="3350"/>
    </location>
</feature>
<dbReference type="Pfam" id="PF23321">
    <property type="entry name" value="R1_ABCA1"/>
    <property type="match status" value="1"/>
</dbReference>
<dbReference type="GO" id="GO:0005319">
    <property type="term" value="F:lipid transporter activity"/>
    <property type="evidence" value="ECO:0007669"/>
    <property type="project" value="TreeGrafter"/>
</dbReference>
<keyword evidence="10 12" id="KW-0472">Membrane</keyword>
<feature type="transmembrane region" description="Helical" evidence="12">
    <location>
        <begin position="3292"/>
        <end position="3318"/>
    </location>
</feature>
<dbReference type="GO" id="GO:0016887">
    <property type="term" value="F:ATP hydrolysis activity"/>
    <property type="evidence" value="ECO:0007669"/>
    <property type="project" value="InterPro"/>
</dbReference>
<keyword evidence="8" id="KW-1278">Translocase</keyword>
<dbReference type="Gene3D" id="3.40.50.300">
    <property type="entry name" value="P-loop containing nucleotide triphosphate hydrolases"/>
    <property type="match status" value="2"/>
</dbReference>
<dbReference type="Pfam" id="PF00005">
    <property type="entry name" value="ABC_tran"/>
    <property type="match status" value="2"/>
</dbReference>
<evidence type="ECO:0000313" key="14">
    <source>
        <dbReference type="EMBL" id="CAD7687011.1"/>
    </source>
</evidence>
<dbReference type="PANTHER" id="PTHR19229:SF113">
    <property type="entry name" value="ATP-BINDING CASSETTE SUB-FAMILY A MEMBER 13"/>
    <property type="match status" value="1"/>
</dbReference>